<protein>
    <submittedName>
        <fullName evidence="1">Uncharacterized protein</fullName>
    </submittedName>
</protein>
<name>A0A381XLG9_9ZZZZ</name>
<feature type="non-terminal residue" evidence="1">
    <location>
        <position position="1"/>
    </location>
</feature>
<gene>
    <name evidence="1" type="ORF">METZ01_LOCUS118186</name>
</gene>
<dbReference type="EMBL" id="UINC01015533">
    <property type="protein sequence ID" value="SVA65332.1"/>
    <property type="molecule type" value="Genomic_DNA"/>
</dbReference>
<organism evidence="1">
    <name type="scientific">marine metagenome</name>
    <dbReference type="NCBI Taxonomy" id="408172"/>
    <lineage>
        <taxon>unclassified sequences</taxon>
        <taxon>metagenomes</taxon>
        <taxon>ecological metagenomes</taxon>
    </lineage>
</organism>
<dbReference type="AlphaFoldDB" id="A0A381XLG9"/>
<accession>A0A381XLG9</accession>
<sequence>IEMGPVGLERLKVPLPSPTAVKTQSAVIVKL</sequence>
<evidence type="ECO:0000313" key="1">
    <source>
        <dbReference type="EMBL" id="SVA65332.1"/>
    </source>
</evidence>
<proteinExistence type="predicted"/>
<reference evidence="1" key="1">
    <citation type="submission" date="2018-05" db="EMBL/GenBank/DDBJ databases">
        <authorList>
            <person name="Lanie J.A."/>
            <person name="Ng W.-L."/>
            <person name="Kazmierczak K.M."/>
            <person name="Andrzejewski T.M."/>
            <person name="Davidsen T.M."/>
            <person name="Wayne K.J."/>
            <person name="Tettelin H."/>
            <person name="Glass J.I."/>
            <person name="Rusch D."/>
            <person name="Podicherti R."/>
            <person name="Tsui H.-C.T."/>
            <person name="Winkler M.E."/>
        </authorList>
    </citation>
    <scope>NUCLEOTIDE SEQUENCE</scope>
</reference>